<dbReference type="AlphaFoldDB" id="A0A9N9IB28"/>
<accession>A0A9N9IB28</accession>
<gene>
    <name evidence="2" type="ORF">FMOSSE_LOCUS15448</name>
</gene>
<evidence type="ECO:0000313" key="3">
    <source>
        <dbReference type="Proteomes" id="UP000789375"/>
    </source>
</evidence>
<reference evidence="2" key="1">
    <citation type="submission" date="2021-06" db="EMBL/GenBank/DDBJ databases">
        <authorList>
            <person name="Kallberg Y."/>
            <person name="Tangrot J."/>
            <person name="Rosling A."/>
        </authorList>
    </citation>
    <scope>NUCLEOTIDE SEQUENCE</scope>
    <source>
        <strain evidence="2">87-6 pot B 2015</strain>
    </source>
</reference>
<feature type="non-terminal residue" evidence="2">
    <location>
        <position position="1"/>
    </location>
</feature>
<protein>
    <submittedName>
        <fullName evidence="2">12572_t:CDS:1</fullName>
    </submittedName>
</protein>
<evidence type="ECO:0000313" key="2">
    <source>
        <dbReference type="EMBL" id="CAG8727523.1"/>
    </source>
</evidence>
<dbReference type="EMBL" id="CAJVPP010015665">
    <property type="protein sequence ID" value="CAG8727523.1"/>
    <property type="molecule type" value="Genomic_DNA"/>
</dbReference>
<dbReference type="InterPro" id="IPR044822">
    <property type="entry name" value="Myb_DNA-bind_4"/>
</dbReference>
<dbReference type="Gene3D" id="1.10.10.60">
    <property type="entry name" value="Homeodomain-like"/>
    <property type="match status" value="1"/>
</dbReference>
<organism evidence="2 3">
    <name type="scientific">Funneliformis mosseae</name>
    <name type="common">Endomycorrhizal fungus</name>
    <name type="synonym">Glomus mosseae</name>
    <dbReference type="NCBI Taxonomy" id="27381"/>
    <lineage>
        <taxon>Eukaryota</taxon>
        <taxon>Fungi</taxon>
        <taxon>Fungi incertae sedis</taxon>
        <taxon>Mucoromycota</taxon>
        <taxon>Glomeromycotina</taxon>
        <taxon>Glomeromycetes</taxon>
        <taxon>Glomerales</taxon>
        <taxon>Glomeraceae</taxon>
        <taxon>Funneliformis</taxon>
    </lineage>
</organism>
<keyword evidence="3" id="KW-1185">Reference proteome</keyword>
<dbReference type="Proteomes" id="UP000789375">
    <property type="component" value="Unassembled WGS sequence"/>
</dbReference>
<evidence type="ECO:0000259" key="1">
    <source>
        <dbReference type="Pfam" id="PF13837"/>
    </source>
</evidence>
<proteinExistence type="predicted"/>
<comment type="caution">
    <text evidence="2">The sequence shown here is derived from an EMBL/GenBank/DDBJ whole genome shotgun (WGS) entry which is preliminary data.</text>
</comment>
<feature type="domain" description="Myb/SANT-like DNA-binding" evidence="1">
    <location>
        <begin position="4"/>
        <end position="75"/>
    </location>
</feature>
<sequence>FENASNHEHSGLWDQISLQISNTNPIQVSGRQCQIKWNALVRGYKNIRRIRIENPEGLPLRSPNRYDIEFYEMMEEEFWLPQ</sequence>
<dbReference type="Pfam" id="PF13837">
    <property type="entry name" value="Myb_DNA-bind_4"/>
    <property type="match status" value="1"/>
</dbReference>
<feature type="non-terminal residue" evidence="2">
    <location>
        <position position="82"/>
    </location>
</feature>
<name>A0A9N9IB28_FUNMO</name>